<evidence type="ECO:0000256" key="1">
    <source>
        <dbReference type="ARBA" id="ARBA00004651"/>
    </source>
</evidence>
<dbReference type="PANTHER" id="PTHR30561">
    <property type="entry name" value="SMR FAMILY PROTON-DEPENDENT DRUG EFFLUX TRANSPORTER SUGE"/>
    <property type="match status" value="1"/>
</dbReference>
<dbReference type="InterPro" id="IPR045324">
    <property type="entry name" value="Small_multidrug_res"/>
</dbReference>
<dbReference type="GO" id="GO:0015220">
    <property type="term" value="F:choline transmembrane transporter activity"/>
    <property type="evidence" value="ECO:0007669"/>
    <property type="project" value="TreeGrafter"/>
</dbReference>
<accession>A0A3M4R592</accession>
<evidence type="ECO:0000256" key="6">
    <source>
        <dbReference type="ARBA" id="ARBA00023136"/>
    </source>
</evidence>
<sequence length="238" mass="25264">MVWSTAACRYLHGCFQDASRAFFVVPVFLAVCSQPSSGCNFPHACGETAPLTPVLRKTRSISSAPPATAWIAWPSPTRSPAISGKATGWNSNRPALTRCPCAPRSTVFTPTASFLSLPECLKKRSAAMLIKAYLFLLAGIVAETVATIALKESNGFTRWVPVIASIAGYGLGIVCLGYAQRDLPMSLITSMWSGLGITLITVIAAFRYQQVPTLMAVSGIGLIIAGIILVNLAKEQVA</sequence>
<keyword evidence="4 8" id="KW-0812">Transmembrane</keyword>
<dbReference type="GO" id="GO:0015297">
    <property type="term" value="F:antiporter activity"/>
    <property type="evidence" value="ECO:0007669"/>
    <property type="project" value="TreeGrafter"/>
</dbReference>
<dbReference type="PANTHER" id="PTHR30561:SF1">
    <property type="entry name" value="MULTIDRUG TRANSPORTER EMRE"/>
    <property type="match status" value="1"/>
</dbReference>
<name>A0A3M4R592_PSESG</name>
<evidence type="ECO:0000256" key="5">
    <source>
        <dbReference type="ARBA" id="ARBA00022989"/>
    </source>
</evidence>
<proteinExistence type="inferred from homology"/>
<evidence type="ECO:0000256" key="4">
    <source>
        <dbReference type="ARBA" id="ARBA00022692"/>
    </source>
</evidence>
<evidence type="ECO:0000256" key="2">
    <source>
        <dbReference type="ARBA" id="ARBA00022448"/>
    </source>
</evidence>
<dbReference type="SUPFAM" id="SSF103481">
    <property type="entry name" value="Multidrug resistance efflux transporter EmrE"/>
    <property type="match status" value="1"/>
</dbReference>
<dbReference type="GO" id="GO:0005886">
    <property type="term" value="C:plasma membrane"/>
    <property type="evidence" value="ECO:0007669"/>
    <property type="project" value="UniProtKB-SubCell"/>
</dbReference>
<evidence type="ECO:0000313" key="10">
    <source>
        <dbReference type="Proteomes" id="UP000273536"/>
    </source>
</evidence>
<reference evidence="9 10" key="1">
    <citation type="submission" date="2018-08" db="EMBL/GenBank/DDBJ databases">
        <title>Recombination of ecologically and evolutionarily significant loci maintains genetic cohesion in the Pseudomonas syringae species complex.</title>
        <authorList>
            <person name="Dillon M."/>
            <person name="Thakur S."/>
            <person name="Almeida R.N.D."/>
            <person name="Weir B.S."/>
            <person name="Guttman D.S."/>
        </authorList>
    </citation>
    <scope>NUCLEOTIDE SEQUENCE [LARGE SCALE GENOMIC DNA]</scope>
    <source>
        <strain evidence="9 10">ICMP 6372</strain>
    </source>
</reference>
<dbReference type="GO" id="GO:0031460">
    <property type="term" value="P:glycine betaine transport"/>
    <property type="evidence" value="ECO:0007669"/>
    <property type="project" value="TreeGrafter"/>
</dbReference>
<gene>
    <name evidence="9" type="ORF">ALQ42_100334</name>
</gene>
<evidence type="ECO:0000256" key="7">
    <source>
        <dbReference type="ARBA" id="ARBA00038032"/>
    </source>
</evidence>
<dbReference type="Proteomes" id="UP000273536">
    <property type="component" value="Unassembled WGS sequence"/>
</dbReference>
<organism evidence="9 10">
    <name type="scientific">Pseudomonas savastanoi pv. glycinea</name>
    <name type="common">Pseudomonas syringae pv. glycinea</name>
    <dbReference type="NCBI Taxonomy" id="318"/>
    <lineage>
        <taxon>Bacteria</taxon>
        <taxon>Pseudomonadati</taxon>
        <taxon>Pseudomonadota</taxon>
        <taxon>Gammaproteobacteria</taxon>
        <taxon>Pseudomonadales</taxon>
        <taxon>Pseudomonadaceae</taxon>
        <taxon>Pseudomonas</taxon>
    </lineage>
</organism>
<evidence type="ECO:0000256" key="3">
    <source>
        <dbReference type="ARBA" id="ARBA00022475"/>
    </source>
</evidence>
<dbReference type="GO" id="GO:0015199">
    <property type="term" value="F:amino-acid betaine transmembrane transporter activity"/>
    <property type="evidence" value="ECO:0007669"/>
    <property type="project" value="TreeGrafter"/>
</dbReference>
<dbReference type="Gene3D" id="1.10.3730.20">
    <property type="match status" value="1"/>
</dbReference>
<comment type="similarity">
    <text evidence="7 8">Belongs to the drug/metabolite transporter (DMT) superfamily. Small multidrug resistance (SMR) (TC 2.A.7.1) family.</text>
</comment>
<evidence type="ECO:0000256" key="8">
    <source>
        <dbReference type="RuleBase" id="RU003942"/>
    </source>
</evidence>
<protein>
    <submittedName>
        <fullName evidence="9">Quaternary ammonium compound-resistance protein</fullName>
    </submittedName>
</protein>
<dbReference type="EMBL" id="RBPS01000312">
    <property type="protein sequence ID" value="RMO32000.1"/>
    <property type="molecule type" value="Genomic_DNA"/>
</dbReference>
<dbReference type="Pfam" id="PF00893">
    <property type="entry name" value="Multi_Drug_Res"/>
    <property type="match status" value="1"/>
</dbReference>
<keyword evidence="6" id="KW-0472">Membrane</keyword>
<evidence type="ECO:0000313" key="9">
    <source>
        <dbReference type="EMBL" id="RMO32000.1"/>
    </source>
</evidence>
<keyword evidence="5" id="KW-1133">Transmembrane helix</keyword>
<keyword evidence="3" id="KW-1003">Cell membrane</keyword>
<dbReference type="InterPro" id="IPR037185">
    <property type="entry name" value="EmrE-like"/>
</dbReference>
<comment type="caution">
    <text evidence="9">The sequence shown here is derived from an EMBL/GenBank/DDBJ whole genome shotgun (WGS) entry which is preliminary data.</text>
</comment>
<comment type="subcellular location">
    <subcellularLocation>
        <location evidence="1 8">Cell membrane</location>
        <topology evidence="1 8">Multi-pass membrane protein</topology>
    </subcellularLocation>
</comment>
<dbReference type="AlphaFoldDB" id="A0A3M4R592"/>
<dbReference type="InterPro" id="IPR000390">
    <property type="entry name" value="Small_drug/metabolite_transptr"/>
</dbReference>
<keyword evidence="2" id="KW-0813">Transport</keyword>